<gene>
    <name evidence="7" type="ORF">NDEV_1144</name>
</gene>
<keyword evidence="6" id="KW-0346">Stress response</keyword>
<evidence type="ECO:0000256" key="2">
    <source>
        <dbReference type="ARBA" id="ARBA00022722"/>
    </source>
</evidence>
<organism evidence="7 8">
    <name type="scientific">Nitrosotalea devaniterrae</name>
    <dbReference type="NCBI Taxonomy" id="1078905"/>
    <lineage>
        <taxon>Archaea</taxon>
        <taxon>Nitrososphaerota</taxon>
        <taxon>Nitrososphaeria</taxon>
        <taxon>Nitrosotaleales</taxon>
        <taxon>Nitrosotaleaceae</taxon>
        <taxon>Nitrosotalea</taxon>
    </lineage>
</organism>
<dbReference type="Proteomes" id="UP000196239">
    <property type="component" value="Chromosome 1"/>
</dbReference>
<proteinExistence type="predicted"/>
<sequence>MSKLPRVSGNAMIKYLVNKKGFRKSHQKESHVSLRNDDVNRFTSVPSKNDELGTGLTKQILDDCGITRDEFTLDYQNGLIK</sequence>
<protein>
    <submittedName>
        <fullName evidence="7">YcfA family protein</fullName>
    </submittedName>
</protein>
<dbReference type="EMBL" id="LN890280">
    <property type="protein sequence ID" value="CUR51909.1"/>
    <property type="molecule type" value="Genomic_DNA"/>
</dbReference>
<keyword evidence="8" id="KW-1185">Reference proteome</keyword>
<keyword evidence="3" id="KW-0255">Endonuclease</keyword>
<dbReference type="GO" id="GO:0016787">
    <property type="term" value="F:hydrolase activity"/>
    <property type="evidence" value="ECO:0007669"/>
    <property type="project" value="UniProtKB-KW"/>
</dbReference>
<dbReference type="Pfam" id="PF07927">
    <property type="entry name" value="HicA_toxin"/>
    <property type="match status" value="1"/>
</dbReference>
<dbReference type="GO" id="GO:0004519">
    <property type="term" value="F:endonuclease activity"/>
    <property type="evidence" value="ECO:0007669"/>
    <property type="project" value="UniProtKB-KW"/>
</dbReference>
<keyword evidence="2" id="KW-0540">Nuclease</keyword>
<dbReference type="KEGG" id="ndv:NDEV_1144"/>
<evidence type="ECO:0000256" key="4">
    <source>
        <dbReference type="ARBA" id="ARBA00022801"/>
    </source>
</evidence>
<keyword evidence="1" id="KW-1277">Toxin-antitoxin system</keyword>
<reference evidence="8" key="1">
    <citation type="submission" date="2015-10" db="EMBL/GenBank/DDBJ databases">
        <authorList>
            <person name="Lehtovirta-Morley L.E."/>
            <person name="Vieille C."/>
        </authorList>
    </citation>
    <scope>NUCLEOTIDE SEQUENCE [LARGE SCALE GENOMIC DNA]</scope>
</reference>
<keyword evidence="5" id="KW-0694">RNA-binding</keyword>
<evidence type="ECO:0000313" key="8">
    <source>
        <dbReference type="Proteomes" id="UP000196239"/>
    </source>
</evidence>
<name>A0A128A3I8_9ARCH</name>
<dbReference type="Gene3D" id="3.30.920.30">
    <property type="entry name" value="Hypothetical protein"/>
    <property type="match status" value="1"/>
</dbReference>
<evidence type="ECO:0000313" key="7">
    <source>
        <dbReference type="EMBL" id="CUR51909.1"/>
    </source>
</evidence>
<evidence type="ECO:0000256" key="6">
    <source>
        <dbReference type="ARBA" id="ARBA00023016"/>
    </source>
</evidence>
<dbReference type="SUPFAM" id="SSF54786">
    <property type="entry name" value="YcfA/nrd intein domain"/>
    <property type="match status" value="1"/>
</dbReference>
<evidence type="ECO:0000256" key="1">
    <source>
        <dbReference type="ARBA" id="ARBA00022649"/>
    </source>
</evidence>
<evidence type="ECO:0000256" key="5">
    <source>
        <dbReference type="ARBA" id="ARBA00022884"/>
    </source>
</evidence>
<dbReference type="InterPro" id="IPR038570">
    <property type="entry name" value="HicA_sf"/>
</dbReference>
<dbReference type="GO" id="GO:0003729">
    <property type="term" value="F:mRNA binding"/>
    <property type="evidence" value="ECO:0007669"/>
    <property type="project" value="InterPro"/>
</dbReference>
<dbReference type="AlphaFoldDB" id="A0A128A3I8"/>
<keyword evidence="4" id="KW-0378">Hydrolase</keyword>
<dbReference type="InterPro" id="IPR012933">
    <property type="entry name" value="HicA_mRNA_interferase"/>
</dbReference>
<evidence type="ECO:0000256" key="3">
    <source>
        <dbReference type="ARBA" id="ARBA00022759"/>
    </source>
</evidence>
<accession>A0A128A3I8</accession>